<comment type="subcellular location">
    <subcellularLocation>
        <location evidence="1">Membrane</location>
        <topology evidence="1">Multi-pass membrane protein</topology>
    </subcellularLocation>
</comment>
<evidence type="ECO:0000313" key="6">
    <source>
        <dbReference type="EMBL" id="KAL3883417.1"/>
    </source>
</evidence>
<protein>
    <recommendedName>
        <fullName evidence="8">Transmembrane protein</fullName>
    </recommendedName>
</protein>
<accession>A0ABD3XEL5</accession>
<dbReference type="InterPro" id="IPR004031">
    <property type="entry name" value="PMP22/EMP/MP20/Claudin"/>
</dbReference>
<dbReference type="Gene3D" id="1.20.140.150">
    <property type="match status" value="1"/>
</dbReference>
<feature type="transmembrane region" description="Helical" evidence="5">
    <location>
        <begin position="76"/>
        <end position="103"/>
    </location>
</feature>
<dbReference type="EMBL" id="JBJQND010000003">
    <property type="protein sequence ID" value="KAL3883417.1"/>
    <property type="molecule type" value="Genomic_DNA"/>
</dbReference>
<dbReference type="GO" id="GO:0016020">
    <property type="term" value="C:membrane"/>
    <property type="evidence" value="ECO:0007669"/>
    <property type="project" value="UniProtKB-SubCell"/>
</dbReference>
<evidence type="ECO:0000256" key="2">
    <source>
        <dbReference type="ARBA" id="ARBA00022692"/>
    </source>
</evidence>
<name>A0ABD3XEL5_SINWO</name>
<evidence type="ECO:0000256" key="1">
    <source>
        <dbReference type="ARBA" id="ARBA00004141"/>
    </source>
</evidence>
<evidence type="ECO:0000256" key="3">
    <source>
        <dbReference type="ARBA" id="ARBA00022989"/>
    </source>
</evidence>
<gene>
    <name evidence="6" type="ORF">ACJMK2_029684</name>
</gene>
<keyword evidence="4 5" id="KW-0472">Membrane</keyword>
<evidence type="ECO:0000256" key="4">
    <source>
        <dbReference type="ARBA" id="ARBA00023136"/>
    </source>
</evidence>
<evidence type="ECO:0008006" key="8">
    <source>
        <dbReference type="Google" id="ProtNLM"/>
    </source>
</evidence>
<feature type="transmembrane region" description="Helical" evidence="5">
    <location>
        <begin position="145"/>
        <end position="169"/>
    </location>
</feature>
<keyword evidence="3 5" id="KW-1133">Transmembrane helix</keyword>
<reference evidence="6 7" key="1">
    <citation type="submission" date="2024-11" db="EMBL/GenBank/DDBJ databases">
        <title>Chromosome-level genome assembly of the freshwater bivalve Anodonta woodiana.</title>
        <authorList>
            <person name="Chen X."/>
        </authorList>
    </citation>
    <scope>NUCLEOTIDE SEQUENCE [LARGE SCALE GENOMIC DNA]</scope>
    <source>
        <strain evidence="6">MN2024</strain>
        <tissue evidence="6">Gills</tissue>
    </source>
</reference>
<evidence type="ECO:0000256" key="5">
    <source>
        <dbReference type="SAM" id="Phobius"/>
    </source>
</evidence>
<organism evidence="6 7">
    <name type="scientific">Sinanodonta woodiana</name>
    <name type="common">Chinese pond mussel</name>
    <name type="synonym">Anodonta woodiana</name>
    <dbReference type="NCBI Taxonomy" id="1069815"/>
    <lineage>
        <taxon>Eukaryota</taxon>
        <taxon>Metazoa</taxon>
        <taxon>Spiralia</taxon>
        <taxon>Lophotrochozoa</taxon>
        <taxon>Mollusca</taxon>
        <taxon>Bivalvia</taxon>
        <taxon>Autobranchia</taxon>
        <taxon>Heteroconchia</taxon>
        <taxon>Palaeoheterodonta</taxon>
        <taxon>Unionida</taxon>
        <taxon>Unionoidea</taxon>
        <taxon>Unionidae</taxon>
        <taxon>Unioninae</taxon>
        <taxon>Sinanodonta</taxon>
    </lineage>
</organism>
<evidence type="ECO:0000313" key="7">
    <source>
        <dbReference type="Proteomes" id="UP001634394"/>
    </source>
</evidence>
<keyword evidence="7" id="KW-1185">Reference proteome</keyword>
<comment type="caution">
    <text evidence="6">The sequence shown here is derived from an EMBL/GenBank/DDBJ whole genome shotgun (WGS) entry which is preliminary data.</text>
</comment>
<feature type="transmembrane region" description="Helical" evidence="5">
    <location>
        <begin position="115"/>
        <end position="139"/>
    </location>
</feature>
<proteinExistence type="predicted"/>
<dbReference type="Pfam" id="PF00822">
    <property type="entry name" value="PMP22_Claudin"/>
    <property type="match status" value="1"/>
</dbReference>
<dbReference type="AlphaFoldDB" id="A0ABD3XEL5"/>
<dbReference type="Proteomes" id="UP001634394">
    <property type="component" value="Unassembled WGS sequence"/>
</dbReference>
<feature type="transmembrane region" description="Helical" evidence="5">
    <location>
        <begin position="18"/>
        <end position="39"/>
    </location>
</feature>
<sequence>MGIVGGLKSSGSLAKVSLTLLFISCVCVLVSISAVGWAANGSSRLGLWRSCPTEVNDVMTTQIVICSDFAGLAADWWASVSAMTVLGTIGTLLAWLSCMTYMFHQRFMGNSECAYVSAILAILAGICILVALVVFGAKFNSSTYGLSYCFYLLIAPCFLDILAGILLFINIRKSSATRPFA</sequence>
<keyword evidence="2 5" id="KW-0812">Transmembrane</keyword>